<keyword evidence="1" id="KW-1133">Transmembrane helix</keyword>
<evidence type="ECO:0000256" key="1">
    <source>
        <dbReference type="SAM" id="Phobius"/>
    </source>
</evidence>
<evidence type="ECO:0008006" key="4">
    <source>
        <dbReference type="Google" id="ProtNLM"/>
    </source>
</evidence>
<feature type="transmembrane region" description="Helical" evidence="1">
    <location>
        <begin position="6"/>
        <end position="23"/>
    </location>
</feature>
<evidence type="ECO:0000313" key="2">
    <source>
        <dbReference type="EMBL" id="AVF34781.1"/>
    </source>
</evidence>
<sequence length="272" mass="29967">MNEYEVLSWVVLGALCGLLIKVWRSKGIPRRIPVMIVLVVLIAGGELFYSMVIRPELAGKIEANKIDQALAELPLYATIKTQEPALYAQIRSNILKLRQEGKSQQDAINTVKPMVSVLLTQRISHAPDANVNEAMQVNLEEMQTLQARKDGSCFKFLYPQVDGGVNTAQVLPPELFRKDLNTMNDLLLATGSGQTEQPAAVSTERVIAMMAPVREALGNMYGEQLQMFSDLTKPDVDREKVCEISISLYSGILALQPADSAAILRQMLGAKP</sequence>
<dbReference type="Proteomes" id="UP000239197">
    <property type="component" value="Chromosome"/>
</dbReference>
<dbReference type="KEGG" id="rox:BV494_07450"/>
<reference evidence="3" key="1">
    <citation type="submission" date="2017-01" db="EMBL/GenBank/DDBJ databases">
        <title>Genome sequence of Rouxiella sp. ERMR1:05.</title>
        <authorList>
            <person name="Kumar R."/>
            <person name="Singh D."/>
            <person name="Kumar S."/>
        </authorList>
    </citation>
    <scope>NUCLEOTIDE SEQUENCE [LARGE SCALE GENOMIC DNA]</scope>
    <source>
        <strain evidence="3">ERMR1:05</strain>
    </source>
</reference>
<dbReference type="AlphaFoldDB" id="A0A2L1UPC9"/>
<evidence type="ECO:0000313" key="3">
    <source>
        <dbReference type="Proteomes" id="UP000239197"/>
    </source>
</evidence>
<gene>
    <name evidence="2" type="ORF">BV494_07450</name>
</gene>
<keyword evidence="1" id="KW-0812">Transmembrane</keyword>
<dbReference type="OrthoDB" id="6477852at2"/>
<proteinExistence type="predicted"/>
<keyword evidence="1" id="KW-0472">Membrane</keyword>
<dbReference type="RefSeq" id="WP_104922298.1">
    <property type="nucleotide sequence ID" value="NZ_CP019062.1"/>
</dbReference>
<name>A0A2L1UPC9_9GAMM</name>
<organism evidence="2 3">
    <name type="scientific">Rahnella sikkimica</name>
    <dbReference type="NCBI Taxonomy" id="1805933"/>
    <lineage>
        <taxon>Bacteria</taxon>
        <taxon>Pseudomonadati</taxon>
        <taxon>Pseudomonadota</taxon>
        <taxon>Gammaproteobacteria</taxon>
        <taxon>Enterobacterales</taxon>
        <taxon>Yersiniaceae</taxon>
        <taxon>Rahnella</taxon>
    </lineage>
</organism>
<protein>
    <recommendedName>
        <fullName evidence="4">Topoisomerase II</fullName>
    </recommendedName>
</protein>
<dbReference type="EMBL" id="CP019062">
    <property type="protein sequence ID" value="AVF34781.1"/>
    <property type="molecule type" value="Genomic_DNA"/>
</dbReference>
<accession>A0A2L1UPC9</accession>
<keyword evidence="3" id="KW-1185">Reference proteome</keyword>
<feature type="transmembrane region" description="Helical" evidence="1">
    <location>
        <begin position="32"/>
        <end position="52"/>
    </location>
</feature>